<dbReference type="AlphaFoldDB" id="A0A816TXT6"/>
<comment type="caution">
    <text evidence="2">The sequence shown here is derived from an EMBL/GenBank/DDBJ whole genome shotgun (WGS) entry which is preliminary data.</text>
</comment>
<evidence type="ECO:0000256" key="1">
    <source>
        <dbReference type="SAM" id="MobiDB-lite"/>
    </source>
</evidence>
<proteinExistence type="predicted"/>
<name>A0A816TXT6_9BILA</name>
<evidence type="ECO:0000313" key="5">
    <source>
        <dbReference type="Proteomes" id="UP000663866"/>
    </source>
</evidence>
<sequence length="114" mass="13206">KLAIAIASLGDRTDQLKDDSWRLNLKTKSSISCWSEVINKLSLNDNERIRLTLYKTWREDRHQIRDLVDEKKKEIKIDEIKEVSDESNKTGKNSIDERVIAPLHSKPSLPLPEP</sequence>
<accession>A0A816TXT6</accession>
<evidence type="ECO:0000313" key="4">
    <source>
        <dbReference type="Proteomes" id="UP000663856"/>
    </source>
</evidence>
<keyword evidence="5" id="KW-1185">Reference proteome</keyword>
<dbReference type="EMBL" id="CAJOBG010004367">
    <property type="protein sequence ID" value="CAF4107363.1"/>
    <property type="molecule type" value="Genomic_DNA"/>
</dbReference>
<feature type="non-terminal residue" evidence="2">
    <location>
        <position position="1"/>
    </location>
</feature>
<organism evidence="2 4">
    <name type="scientific">Rotaria magnacalcarata</name>
    <dbReference type="NCBI Taxonomy" id="392030"/>
    <lineage>
        <taxon>Eukaryota</taxon>
        <taxon>Metazoa</taxon>
        <taxon>Spiralia</taxon>
        <taxon>Gnathifera</taxon>
        <taxon>Rotifera</taxon>
        <taxon>Eurotatoria</taxon>
        <taxon>Bdelloidea</taxon>
        <taxon>Philodinida</taxon>
        <taxon>Philodinidae</taxon>
        <taxon>Rotaria</taxon>
    </lineage>
</organism>
<evidence type="ECO:0000313" key="2">
    <source>
        <dbReference type="EMBL" id="CAF2103522.1"/>
    </source>
</evidence>
<dbReference type="Proteomes" id="UP000663866">
    <property type="component" value="Unassembled WGS sequence"/>
</dbReference>
<dbReference type="Proteomes" id="UP000663856">
    <property type="component" value="Unassembled WGS sequence"/>
</dbReference>
<gene>
    <name evidence="3" type="ORF">OVN521_LOCUS21228</name>
    <name evidence="2" type="ORF">WKI299_LOCUS20678</name>
</gene>
<dbReference type="EMBL" id="CAJNRF010008698">
    <property type="protein sequence ID" value="CAF2103522.1"/>
    <property type="molecule type" value="Genomic_DNA"/>
</dbReference>
<protein>
    <submittedName>
        <fullName evidence="2">Uncharacterized protein</fullName>
    </submittedName>
</protein>
<feature type="compositionally biased region" description="Basic and acidic residues" evidence="1">
    <location>
        <begin position="83"/>
        <end position="99"/>
    </location>
</feature>
<evidence type="ECO:0000313" key="3">
    <source>
        <dbReference type="EMBL" id="CAF4107363.1"/>
    </source>
</evidence>
<feature type="region of interest" description="Disordered" evidence="1">
    <location>
        <begin position="83"/>
        <end position="114"/>
    </location>
</feature>
<reference evidence="2" key="1">
    <citation type="submission" date="2021-02" db="EMBL/GenBank/DDBJ databases">
        <authorList>
            <person name="Nowell W R."/>
        </authorList>
    </citation>
    <scope>NUCLEOTIDE SEQUENCE</scope>
</reference>